<comment type="caution">
    <text evidence="1">The sequence shown here is derived from an EMBL/GenBank/DDBJ whole genome shotgun (WGS) entry which is preliminary data.</text>
</comment>
<dbReference type="AlphaFoldDB" id="A0A0J1G4S8"/>
<reference evidence="1 2" key="1">
    <citation type="journal article" date="2015" name="Genome Announc.">
        <title>Draft Genome Sequence of Burkholderia sp. Strain PML1(12), an Ectomycorrhizosphere-Inhabiting Bacterium with Effective Mineral-Weathering Ability.</title>
        <authorList>
            <person name="Uroz S."/>
            <person name="Oger P."/>
        </authorList>
    </citation>
    <scope>NUCLEOTIDE SEQUENCE [LARGE SCALE GENOMIC DNA]</scope>
    <source>
        <strain evidence="2">PML1(12)</strain>
    </source>
</reference>
<keyword evidence="2" id="KW-1185">Reference proteome</keyword>
<protein>
    <recommendedName>
        <fullName evidence="3">DUF4747 domain-containing protein</fullName>
    </recommendedName>
</protein>
<dbReference type="PATRIC" id="fig|908627.4.peg.1272"/>
<evidence type="ECO:0000313" key="2">
    <source>
        <dbReference type="Proteomes" id="UP000035963"/>
    </source>
</evidence>
<accession>A0A0J1G4S8</accession>
<dbReference type="Proteomes" id="UP000035963">
    <property type="component" value="Unassembled WGS sequence"/>
</dbReference>
<gene>
    <name evidence="1" type="ORF">EOS_05750</name>
</gene>
<evidence type="ECO:0008006" key="3">
    <source>
        <dbReference type="Google" id="ProtNLM"/>
    </source>
</evidence>
<organism evidence="1 2">
    <name type="scientific">Caballeronia mineralivorans PML1(12)</name>
    <dbReference type="NCBI Taxonomy" id="908627"/>
    <lineage>
        <taxon>Bacteria</taxon>
        <taxon>Pseudomonadati</taxon>
        <taxon>Pseudomonadota</taxon>
        <taxon>Betaproteobacteria</taxon>
        <taxon>Burkholderiales</taxon>
        <taxon>Burkholderiaceae</taxon>
        <taxon>Caballeronia</taxon>
    </lineage>
</organism>
<dbReference type="RefSeq" id="WP_047845639.1">
    <property type="nucleotide sequence ID" value="NZ_AEJF01000051.1"/>
</dbReference>
<proteinExistence type="predicted"/>
<dbReference type="EMBL" id="AEJF01000051">
    <property type="protein sequence ID" value="KLU27188.1"/>
    <property type="molecule type" value="Genomic_DNA"/>
</dbReference>
<evidence type="ECO:0000313" key="1">
    <source>
        <dbReference type="EMBL" id="KLU27188.1"/>
    </source>
</evidence>
<dbReference type="OrthoDB" id="7057934at2"/>
<sequence>MASIEYSLFRVKFVSGPQHSLFRPNVDRPALFLAAVNEKPSAELRKGYLWHIGNVEAFSNSSGYFAIGRTTRSTIEKFDETAGNFVYEELEESPFTHCVFDTELSLLAVAKKTSLASDAKGIAMKVQQLLQVSDSVLEYDVKVEILPIPDPEGFLRMLADAYRVIRFSATFHGPNPFDADEHFQKPLSVYLQAADGIAGKAQIQGDNLNREVLTEVTRSTAATGNEASARIIKARAERPVTINLKGDPIKRVYNEKNHLPQLVLQQFVELYRRVRSNGRNTRRDD</sequence>
<name>A0A0J1G4S8_9BURK</name>